<keyword evidence="3" id="KW-1185">Reference proteome</keyword>
<organism evidence="2 3">
    <name type="scientific">Amycolatopsis xylanica</name>
    <dbReference type="NCBI Taxonomy" id="589385"/>
    <lineage>
        <taxon>Bacteria</taxon>
        <taxon>Bacillati</taxon>
        <taxon>Actinomycetota</taxon>
        <taxon>Actinomycetes</taxon>
        <taxon>Pseudonocardiales</taxon>
        <taxon>Pseudonocardiaceae</taxon>
        <taxon>Amycolatopsis</taxon>
    </lineage>
</organism>
<protein>
    <submittedName>
        <fullName evidence="2">Uncharacterized protein</fullName>
    </submittedName>
</protein>
<evidence type="ECO:0000313" key="3">
    <source>
        <dbReference type="Proteomes" id="UP000199515"/>
    </source>
</evidence>
<dbReference type="RefSeq" id="WP_091297768.1">
    <property type="nucleotide sequence ID" value="NZ_FNON01000011.1"/>
</dbReference>
<name>A0A1H3RGG1_9PSEU</name>
<reference evidence="2 3" key="1">
    <citation type="submission" date="2016-10" db="EMBL/GenBank/DDBJ databases">
        <authorList>
            <person name="de Groot N.N."/>
        </authorList>
    </citation>
    <scope>NUCLEOTIDE SEQUENCE [LARGE SCALE GENOMIC DNA]</scope>
    <source>
        <strain evidence="2 3">CPCC 202699</strain>
    </source>
</reference>
<evidence type="ECO:0000256" key="1">
    <source>
        <dbReference type="SAM" id="Phobius"/>
    </source>
</evidence>
<dbReference type="Proteomes" id="UP000199515">
    <property type="component" value="Unassembled WGS sequence"/>
</dbReference>
<keyword evidence="1" id="KW-0812">Transmembrane</keyword>
<sequence length="469" mass="51174">MTAELLAGEKTYPLRPLANRRLPQWRVAGDCTELTGDRRPGGVLPLNYVLLRHNQTPVAFRVPLAVAASAVPDLGAKLAGGGAPALLPLVRTEVEGLSAPGSDFVILWPDLAQLAVLDEPDRKRVVLQGDRFPVVLPSGERLSHCHAYVDETGLADMEPATTITCYDDVLPLHEVPGGALRVRRSEDDFDRDGEPTVRVAREVAERLGAKHVLVSAHGADPGIQALARIVVNTRLESPAELEVDQLIRNSIGVEIGEDVVVTPVKARRHRLSRLIVGKPNYVVCRVQAADLATVEQEVCLLDELTLGLLGVPAGDQVIVDGVAEPGGRVKQVRMKALKTSEAVQQRRESLHGGNLSCRFPSARDALAVYPDLPWIFLDSATRTALGLADRKLSTVRLRPSRGYQLRKELREMMLLIGVAFIGVVSIVKSDTTQWVMLGALVLFAGGVVTMRMRGRLKHELRIPRRQRAK</sequence>
<dbReference type="EMBL" id="FNON01000011">
    <property type="protein sequence ID" value="SDZ24746.1"/>
    <property type="molecule type" value="Genomic_DNA"/>
</dbReference>
<keyword evidence="1" id="KW-1133">Transmembrane helix</keyword>
<gene>
    <name evidence="2" type="ORF">SAMN05421504_11173</name>
</gene>
<keyword evidence="1" id="KW-0472">Membrane</keyword>
<evidence type="ECO:0000313" key="2">
    <source>
        <dbReference type="EMBL" id="SDZ24746.1"/>
    </source>
</evidence>
<dbReference type="OrthoDB" id="7626403at2"/>
<dbReference type="AlphaFoldDB" id="A0A1H3RGG1"/>
<proteinExistence type="predicted"/>
<feature type="transmembrane region" description="Helical" evidence="1">
    <location>
        <begin position="433"/>
        <end position="452"/>
    </location>
</feature>
<accession>A0A1H3RGG1</accession>